<feature type="domain" description="DUF7746" evidence="2">
    <location>
        <begin position="165"/>
        <end position="229"/>
    </location>
</feature>
<feature type="compositionally biased region" description="Basic and acidic residues" evidence="1">
    <location>
        <begin position="391"/>
        <end position="401"/>
    </location>
</feature>
<feature type="compositionally biased region" description="Basic residues" evidence="1">
    <location>
        <begin position="378"/>
        <end position="390"/>
    </location>
</feature>
<name>A0A9J5XBW4_SOLCO</name>
<accession>A0A9J5XBW4</accession>
<feature type="region of interest" description="Disordered" evidence="1">
    <location>
        <begin position="368"/>
        <end position="401"/>
    </location>
</feature>
<dbReference type="EMBL" id="JACXVP010000009">
    <property type="protein sequence ID" value="KAG5584360.1"/>
    <property type="molecule type" value="Genomic_DNA"/>
</dbReference>
<evidence type="ECO:0000313" key="3">
    <source>
        <dbReference type="EMBL" id="KAG5584360.1"/>
    </source>
</evidence>
<dbReference type="Proteomes" id="UP000824120">
    <property type="component" value="Chromosome 9"/>
</dbReference>
<dbReference type="AlphaFoldDB" id="A0A9J5XBW4"/>
<feature type="compositionally biased region" description="Polar residues" evidence="1">
    <location>
        <begin position="583"/>
        <end position="596"/>
    </location>
</feature>
<sequence length="596" mass="68839">MFFVPWFITTYLPLFINVLERSYKDESGNIIQFIYPPQAPFILSNNTGITFTSFHKFIDNEVAAKLDNLIIQIDDKLKSAKQVSEQASTSKQSDVHIQKPPDIQDFILRPLHDLESFLDKKFSEFGASAKPISLAEDFADEMEATFDFKTKVEMEVNKLYGYPKKNSGNTMLMYATICKSVNNTDKTICKMIITGFTGQSRGWRDHKLRLQEGLDNLGYALVKNREDVVYTLVLTILEHFSGRFTNQYETIRSLLNGLRYKHLGEFRWYKDTYLSRVMKLPENGLEFWKAKFIDDLPFLFAKRVKKTLRDSQGIISYNYFTYGKLIGACTQEGINLCNELKLSRQLKMNKLREKSQLGDFCTQFGLPGTNRETSKSESHHKKKRSRRRTRVERDERRAHPPNCKLEKLKSLELDNDIQEKIYSFLCTSGSESDYEDSEASYATEDVQPESSKVHQDSNDACKCHDNVIKLLKEITDNTLREKIIQLAASKTSSSTNIPSDKKVKDEFNYSAPYSLSEVYNRLSSKQIMVIRDTSFDDLKGEIDHLKEEIKFLKQNYIIYDHRLTQTESANSKGKNKVDESTAEENTFANTLNINPK</sequence>
<evidence type="ECO:0000313" key="4">
    <source>
        <dbReference type="Proteomes" id="UP000824120"/>
    </source>
</evidence>
<gene>
    <name evidence="3" type="ORF">H5410_044794</name>
</gene>
<dbReference type="OrthoDB" id="1735266at2759"/>
<feature type="region of interest" description="Disordered" evidence="1">
    <location>
        <begin position="568"/>
        <end position="596"/>
    </location>
</feature>
<organism evidence="3 4">
    <name type="scientific">Solanum commersonii</name>
    <name type="common">Commerson's wild potato</name>
    <name type="synonym">Commerson's nightshade</name>
    <dbReference type="NCBI Taxonomy" id="4109"/>
    <lineage>
        <taxon>Eukaryota</taxon>
        <taxon>Viridiplantae</taxon>
        <taxon>Streptophyta</taxon>
        <taxon>Embryophyta</taxon>
        <taxon>Tracheophyta</taxon>
        <taxon>Spermatophyta</taxon>
        <taxon>Magnoliopsida</taxon>
        <taxon>eudicotyledons</taxon>
        <taxon>Gunneridae</taxon>
        <taxon>Pentapetalae</taxon>
        <taxon>asterids</taxon>
        <taxon>lamiids</taxon>
        <taxon>Solanales</taxon>
        <taxon>Solanaceae</taxon>
        <taxon>Solanoideae</taxon>
        <taxon>Solaneae</taxon>
        <taxon>Solanum</taxon>
    </lineage>
</organism>
<protein>
    <recommendedName>
        <fullName evidence="2">DUF7746 domain-containing protein</fullName>
    </recommendedName>
</protein>
<dbReference type="Pfam" id="PF22909">
    <property type="entry name" value="Caulimovir_coat_dom"/>
    <property type="match status" value="1"/>
</dbReference>
<comment type="caution">
    <text evidence="3">The sequence shown here is derived from an EMBL/GenBank/DDBJ whole genome shotgun (WGS) entry which is preliminary data.</text>
</comment>
<proteinExistence type="predicted"/>
<keyword evidence="4" id="KW-1185">Reference proteome</keyword>
<dbReference type="InterPro" id="IPR056648">
    <property type="entry name" value="DUF7746"/>
</dbReference>
<dbReference type="Pfam" id="PF24925">
    <property type="entry name" value="DUF7746"/>
    <property type="match status" value="1"/>
</dbReference>
<reference evidence="3 4" key="1">
    <citation type="submission" date="2020-09" db="EMBL/GenBank/DDBJ databases">
        <title>De no assembly of potato wild relative species, Solanum commersonii.</title>
        <authorList>
            <person name="Cho K."/>
        </authorList>
    </citation>
    <scope>NUCLEOTIDE SEQUENCE [LARGE SCALE GENOMIC DNA]</scope>
    <source>
        <strain evidence="3">LZ3.2</strain>
        <tissue evidence="3">Leaf</tissue>
    </source>
</reference>
<evidence type="ECO:0000256" key="1">
    <source>
        <dbReference type="SAM" id="MobiDB-lite"/>
    </source>
</evidence>
<evidence type="ECO:0000259" key="2">
    <source>
        <dbReference type="Pfam" id="PF24925"/>
    </source>
</evidence>
<dbReference type="PANTHER" id="PTHR33054:SF12">
    <property type="entry name" value="ZINC KNUCKLE FAMILY PROTEIN"/>
    <property type="match status" value="1"/>
</dbReference>
<dbReference type="PANTHER" id="PTHR33054">
    <property type="entry name" value="CCHC-TYPE DOMAIN-CONTAINING PROTEIN"/>
    <property type="match status" value="1"/>
</dbReference>